<evidence type="ECO:0000256" key="12">
    <source>
        <dbReference type="ARBA" id="ARBA00023152"/>
    </source>
</evidence>
<dbReference type="UniPathway" id="UPA00109">
    <property type="reaction ID" value="UER00182"/>
</dbReference>
<evidence type="ECO:0000256" key="8">
    <source>
        <dbReference type="ARBA" id="ARBA00022741"/>
    </source>
</evidence>
<dbReference type="HAMAP" id="MF_00339">
    <property type="entry name" value="Phosphofructokinase_I_B1"/>
    <property type="match status" value="1"/>
</dbReference>
<dbReference type="NCBIfam" id="TIGR02482">
    <property type="entry name" value="PFKA_ATP"/>
    <property type="match status" value="1"/>
</dbReference>
<dbReference type="GO" id="GO:0030388">
    <property type="term" value="P:fructose 1,6-bisphosphate metabolic process"/>
    <property type="evidence" value="ECO:0007669"/>
    <property type="project" value="TreeGrafter"/>
</dbReference>
<dbReference type="Gene3D" id="3.40.50.460">
    <property type="entry name" value="Phosphofructokinase domain"/>
    <property type="match status" value="1"/>
</dbReference>
<evidence type="ECO:0000259" key="15">
    <source>
        <dbReference type="Pfam" id="PF00365"/>
    </source>
</evidence>
<dbReference type="NCBIfam" id="NF002872">
    <property type="entry name" value="PRK03202.1"/>
    <property type="match status" value="1"/>
</dbReference>
<dbReference type="OrthoDB" id="9802503at2"/>
<dbReference type="GO" id="GO:0042802">
    <property type="term" value="F:identical protein binding"/>
    <property type="evidence" value="ECO:0007669"/>
    <property type="project" value="TreeGrafter"/>
</dbReference>
<proteinExistence type="inferred from homology"/>
<feature type="active site" description="Proton acceptor" evidence="14">
    <location>
        <position position="128"/>
    </location>
</feature>
<evidence type="ECO:0000256" key="10">
    <source>
        <dbReference type="ARBA" id="ARBA00022840"/>
    </source>
</evidence>
<feature type="binding site" description="in other chain" evidence="14">
    <location>
        <position position="212"/>
    </location>
    <ligand>
        <name>ADP</name>
        <dbReference type="ChEBI" id="CHEBI:456216"/>
        <note>allosteric activator; ligand shared between dimeric partners</note>
    </ligand>
</feature>
<comment type="subunit">
    <text evidence="14">Homotetramer.</text>
</comment>
<dbReference type="GO" id="GO:0005524">
    <property type="term" value="F:ATP binding"/>
    <property type="evidence" value="ECO:0007669"/>
    <property type="project" value="UniProtKB-UniRule"/>
</dbReference>
<feature type="binding site" evidence="14">
    <location>
        <position position="163"/>
    </location>
    <ligand>
        <name>substrate</name>
        <note>ligand shared between dimeric partners</note>
    </ligand>
</feature>
<dbReference type="PRINTS" id="PR00476">
    <property type="entry name" value="PHFRCTKINASE"/>
</dbReference>
<dbReference type="PANTHER" id="PTHR13697">
    <property type="entry name" value="PHOSPHOFRUCTOKINASE"/>
    <property type="match status" value="1"/>
</dbReference>
<accession>A0A451CYJ8</accession>
<dbReference type="SUPFAM" id="SSF53784">
    <property type="entry name" value="Phosphofructokinase"/>
    <property type="match status" value="1"/>
</dbReference>
<feature type="binding site" evidence="14">
    <location>
        <begin position="103"/>
        <end position="106"/>
    </location>
    <ligand>
        <name>ATP</name>
        <dbReference type="ChEBI" id="CHEBI:30616"/>
    </ligand>
</feature>
<dbReference type="PROSITE" id="PS00433">
    <property type="entry name" value="PHOSPHOFRUCTOKINASE"/>
    <property type="match status" value="1"/>
</dbReference>
<dbReference type="GO" id="GO:0070095">
    <property type="term" value="F:fructose-6-phosphate binding"/>
    <property type="evidence" value="ECO:0007669"/>
    <property type="project" value="TreeGrafter"/>
</dbReference>
<name>A0A451CYJ8_9GAMM</name>
<dbReference type="FunFam" id="3.40.50.450:FF:000001">
    <property type="entry name" value="ATP-dependent 6-phosphofructokinase"/>
    <property type="match status" value="1"/>
</dbReference>
<dbReference type="GO" id="GO:0016208">
    <property type="term" value="F:AMP binding"/>
    <property type="evidence" value="ECO:0007669"/>
    <property type="project" value="TreeGrafter"/>
</dbReference>
<comment type="similarity">
    <text evidence="14">Belongs to the phosphofructokinase type A (PFKA) family. ATP-dependent PFK group I subfamily. Prokaryotic clade 'B1' sub-subfamily.</text>
</comment>
<feature type="binding site" evidence="14">
    <location>
        <begin position="73"/>
        <end position="74"/>
    </location>
    <ligand>
        <name>ATP</name>
        <dbReference type="ChEBI" id="CHEBI:30616"/>
    </ligand>
</feature>
<keyword evidence="6 14" id="KW-0808">Transferase</keyword>
<evidence type="ECO:0000256" key="11">
    <source>
        <dbReference type="ARBA" id="ARBA00022842"/>
    </source>
</evidence>
<dbReference type="Gene3D" id="3.40.50.450">
    <property type="match status" value="1"/>
</dbReference>
<feature type="binding site" description="in other chain" evidence="14">
    <location>
        <begin position="214"/>
        <end position="216"/>
    </location>
    <ligand>
        <name>ADP</name>
        <dbReference type="ChEBI" id="CHEBI:456216"/>
        <note>allosteric activator; ligand shared between dimeric partners</note>
    </ligand>
</feature>
<dbReference type="AlphaFoldDB" id="A0A451CYJ8"/>
<feature type="binding site" description="in other chain" evidence="14">
    <location>
        <position position="223"/>
    </location>
    <ligand>
        <name>substrate</name>
        <note>ligand shared between dimeric partners</note>
    </ligand>
</feature>
<gene>
    <name evidence="14 16" type="primary">pfkA</name>
    <name evidence="16" type="ORF">ERCICURT3053_048</name>
</gene>
<comment type="cofactor">
    <cofactor evidence="1 14">
        <name>Mg(2+)</name>
        <dbReference type="ChEBI" id="CHEBI:18420"/>
    </cofactor>
</comment>
<feature type="binding site" evidence="14">
    <location>
        <begin position="55"/>
        <end position="60"/>
    </location>
    <ligand>
        <name>ADP</name>
        <dbReference type="ChEBI" id="CHEBI:456216"/>
        <note>allosteric activator; ligand shared between dimeric partners</note>
    </ligand>
</feature>
<dbReference type="GO" id="GO:0003872">
    <property type="term" value="F:6-phosphofructokinase activity"/>
    <property type="evidence" value="ECO:0007669"/>
    <property type="project" value="UniProtKB-UniRule"/>
</dbReference>
<evidence type="ECO:0000256" key="4">
    <source>
        <dbReference type="ARBA" id="ARBA00022490"/>
    </source>
</evidence>
<dbReference type="PIRSF" id="PIRSF000532">
    <property type="entry name" value="ATP_PFK_prok"/>
    <property type="match status" value="1"/>
</dbReference>
<keyword evidence="9 14" id="KW-0418">Kinase</keyword>
<feature type="binding site" evidence="14">
    <location>
        <position position="12"/>
    </location>
    <ligand>
        <name>ATP</name>
        <dbReference type="ChEBI" id="CHEBI:30616"/>
    </ligand>
</feature>
<dbReference type="GO" id="GO:0061621">
    <property type="term" value="P:canonical glycolysis"/>
    <property type="evidence" value="ECO:0007669"/>
    <property type="project" value="TreeGrafter"/>
</dbReference>
<protein>
    <recommendedName>
        <fullName evidence="14">ATP-dependent 6-phosphofructokinase</fullName>
        <shortName evidence="14">ATP-PFK</shortName>
        <shortName evidence="14">Phosphofructokinase</shortName>
        <ecNumber evidence="14">2.7.1.11</ecNumber>
    </recommendedName>
    <alternativeName>
        <fullName evidence="14">Phosphohexokinase</fullName>
    </alternativeName>
</protein>
<evidence type="ECO:0000256" key="14">
    <source>
        <dbReference type="HAMAP-Rule" id="MF_00339"/>
    </source>
</evidence>
<evidence type="ECO:0000256" key="6">
    <source>
        <dbReference type="ARBA" id="ARBA00022679"/>
    </source>
</evidence>
<dbReference type="GO" id="GO:0046872">
    <property type="term" value="F:metal ion binding"/>
    <property type="evidence" value="ECO:0007669"/>
    <property type="project" value="UniProtKB-KW"/>
</dbReference>
<comment type="subcellular location">
    <subcellularLocation>
        <location evidence="2 14">Cytoplasm</location>
    </subcellularLocation>
</comment>
<evidence type="ECO:0000256" key="13">
    <source>
        <dbReference type="ARBA" id="ARBA00048070"/>
    </source>
</evidence>
<keyword evidence="4 14" id="KW-0963">Cytoplasm</keyword>
<dbReference type="GO" id="GO:0006002">
    <property type="term" value="P:fructose 6-phosphate metabolic process"/>
    <property type="evidence" value="ECO:0007669"/>
    <property type="project" value="UniProtKB-UniRule"/>
</dbReference>
<keyword evidence="7 14" id="KW-0479">Metal-binding</keyword>
<dbReference type="PANTHER" id="PTHR13697:SF4">
    <property type="entry name" value="ATP-DEPENDENT 6-PHOSPHOFRUCTOKINASE"/>
    <property type="match status" value="1"/>
</dbReference>
<organism evidence="16 17">
    <name type="scientific">Candidatus Erwinia haradaeae</name>
    <dbReference type="NCBI Taxonomy" id="1922217"/>
    <lineage>
        <taxon>Bacteria</taxon>
        <taxon>Pseudomonadati</taxon>
        <taxon>Pseudomonadota</taxon>
        <taxon>Gammaproteobacteria</taxon>
        <taxon>Enterobacterales</taxon>
        <taxon>Erwiniaceae</taxon>
        <taxon>Erwinia</taxon>
    </lineage>
</organism>
<feature type="binding site" description="in other chain" evidence="14">
    <location>
        <begin position="126"/>
        <end position="128"/>
    </location>
    <ligand>
        <name>substrate</name>
        <note>ligand shared between dimeric partners</note>
    </ligand>
</feature>
<keyword evidence="12 14" id="KW-0324">Glycolysis</keyword>
<dbReference type="EMBL" id="LR217698">
    <property type="protein sequence ID" value="VFP78419.1"/>
    <property type="molecule type" value="Genomic_DNA"/>
</dbReference>
<feature type="binding site" evidence="14">
    <location>
        <position position="104"/>
    </location>
    <ligand>
        <name>Mg(2+)</name>
        <dbReference type="ChEBI" id="CHEBI:18420"/>
        <note>catalytic</note>
    </ligand>
</feature>
<keyword evidence="11 14" id="KW-0460">Magnesium</keyword>
<reference evidence="16 17" key="1">
    <citation type="submission" date="2019-02" db="EMBL/GenBank/DDBJ databases">
        <authorList>
            <person name="Manzano-Marin A."/>
            <person name="Manzano-Marin A."/>
        </authorList>
    </citation>
    <scope>NUCLEOTIDE SEQUENCE [LARGE SCALE GENOMIC DNA]</scope>
    <source>
        <strain evidence="16 17">ErCicurtihirsuta</strain>
    </source>
</reference>
<evidence type="ECO:0000313" key="17">
    <source>
        <dbReference type="Proteomes" id="UP000294364"/>
    </source>
</evidence>
<comment type="activity regulation">
    <text evidence="14">Allosterically activated by ADP and other diphosphonucleosides, and allosterically inhibited by phosphoenolpyruvate.</text>
</comment>
<keyword evidence="5 14" id="KW-0021">Allosteric enzyme</keyword>
<comment type="catalytic activity">
    <reaction evidence="13 14">
        <text>beta-D-fructose 6-phosphate + ATP = beta-D-fructose 1,6-bisphosphate + ADP + H(+)</text>
        <dbReference type="Rhea" id="RHEA:16109"/>
        <dbReference type="ChEBI" id="CHEBI:15378"/>
        <dbReference type="ChEBI" id="CHEBI:30616"/>
        <dbReference type="ChEBI" id="CHEBI:32966"/>
        <dbReference type="ChEBI" id="CHEBI:57634"/>
        <dbReference type="ChEBI" id="CHEBI:456216"/>
        <dbReference type="EC" id="2.7.1.11"/>
    </reaction>
</comment>
<dbReference type="InterPro" id="IPR015912">
    <property type="entry name" value="Phosphofructokinase_CS"/>
</dbReference>
<dbReference type="InterPro" id="IPR022953">
    <property type="entry name" value="ATP_PFK"/>
</dbReference>
<feature type="binding site" description="in other chain" evidence="14">
    <location>
        <begin position="186"/>
        <end position="188"/>
    </location>
    <ligand>
        <name>ADP</name>
        <dbReference type="ChEBI" id="CHEBI:456216"/>
        <note>allosteric activator; ligand shared between dimeric partners</note>
    </ligand>
</feature>
<feature type="binding site" evidence="14">
    <location>
        <position position="244"/>
    </location>
    <ligand>
        <name>substrate</name>
        <note>ligand shared between dimeric partners</note>
    </ligand>
</feature>
<dbReference type="InterPro" id="IPR035966">
    <property type="entry name" value="PKF_sf"/>
</dbReference>
<evidence type="ECO:0000313" key="16">
    <source>
        <dbReference type="EMBL" id="VFP78419.1"/>
    </source>
</evidence>
<dbReference type="InterPro" id="IPR012828">
    <property type="entry name" value="PFKA_ATP_prok"/>
</dbReference>
<evidence type="ECO:0000256" key="7">
    <source>
        <dbReference type="ARBA" id="ARBA00022723"/>
    </source>
</evidence>
<keyword evidence="10 14" id="KW-0067">ATP-binding</keyword>
<dbReference type="Proteomes" id="UP000294364">
    <property type="component" value="Chromosome"/>
</dbReference>
<evidence type="ECO:0000256" key="2">
    <source>
        <dbReference type="ARBA" id="ARBA00004496"/>
    </source>
</evidence>
<dbReference type="InterPro" id="IPR012003">
    <property type="entry name" value="ATP_PFK_prok-type"/>
</dbReference>
<evidence type="ECO:0000256" key="1">
    <source>
        <dbReference type="ARBA" id="ARBA00001946"/>
    </source>
</evidence>
<dbReference type="Pfam" id="PF00365">
    <property type="entry name" value="PFK"/>
    <property type="match status" value="1"/>
</dbReference>
<feature type="binding site" description="in other chain" evidence="14">
    <location>
        <position position="155"/>
    </location>
    <ligand>
        <name>ADP</name>
        <dbReference type="ChEBI" id="CHEBI:456216"/>
        <note>allosteric activator; ligand shared between dimeric partners</note>
    </ligand>
</feature>
<feature type="domain" description="Phosphofructokinase" evidence="15">
    <location>
        <begin position="4"/>
        <end position="276"/>
    </location>
</feature>
<dbReference type="CDD" id="cd00763">
    <property type="entry name" value="Bacterial_PFK"/>
    <property type="match status" value="1"/>
</dbReference>
<keyword evidence="8 14" id="KW-0547">Nucleotide-binding</keyword>
<evidence type="ECO:0000256" key="9">
    <source>
        <dbReference type="ARBA" id="ARBA00022777"/>
    </source>
</evidence>
<evidence type="ECO:0000256" key="5">
    <source>
        <dbReference type="ARBA" id="ARBA00022533"/>
    </source>
</evidence>
<dbReference type="GO" id="GO:0048029">
    <property type="term" value="F:monosaccharide binding"/>
    <property type="evidence" value="ECO:0007669"/>
    <property type="project" value="TreeGrafter"/>
</dbReference>
<dbReference type="EC" id="2.7.1.11" evidence="14"/>
<sequence>MINKIGILTSGGDAPGMNAAIRGVVRTALSAGLEIFGIYDGYLGLYQDRMVTLDRYSVSDMINRGGTFLGSARFPEFCSKEVRGVAIENMKQRGIDALVVIGGDGSYIGAKSLTEMGFPCITLPGTIDNDVAGTDYTIGYFTALETVVEAMDRLRDTSSSHQRISIVEVMGRHCGDLTLAAAIAGGCEFIVLPETLNTREDLVHEIQAGIAKGKKHAIVAITEHLCDINILAGYIAQKTKRDTRVTVLGHIQRGGAPVAYDRILASRMGAYATELLLEGFGGCCVGIQNEKMVHHNIIDAIENMKRPFKRDWLETAKKLY</sequence>
<comment type="function">
    <text evidence="14">Catalyzes the phosphorylation of D-fructose 6-phosphate to fructose 1,6-bisphosphate by ATP, the first committing step of glycolysis.</text>
</comment>
<feature type="binding site" description="in other chain" evidence="14">
    <location>
        <begin position="250"/>
        <end position="253"/>
    </location>
    <ligand>
        <name>substrate</name>
        <note>ligand shared between dimeric partners</note>
    </ligand>
</feature>
<dbReference type="GO" id="GO:0005945">
    <property type="term" value="C:6-phosphofructokinase complex"/>
    <property type="evidence" value="ECO:0007669"/>
    <property type="project" value="TreeGrafter"/>
</dbReference>
<dbReference type="FunFam" id="3.40.50.460:FF:000002">
    <property type="entry name" value="ATP-dependent 6-phosphofructokinase"/>
    <property type="match status" value="1"/>
</dbReference>
<dbReference type="RefSeq" id="WP_157991771.1">
    <property type="nucleotide sequence ID" value="NZ_LR217698.1"/>
</dbReference>
<dbReference type="InterPro" id="IPR000023">
    <property type="entry name" value="Phosphofructokinase_dom"/>
</dbReference>
<comment type="pathway">
    <text evidence="3 14">Carbohydrate degradation; glycolysis; D-glyceraldehyde 3-phosphate and glycerone phosphate from D-glucose: step 3/4.</text>
</comment>
<evidence type="ECO:0000256" key="3">
    <source>
        <dbReference type="ARBA" id="ARBA00004679"/>
    </source>
</evidence>
<feature type="binding site" evidence="14">
    <location>
        <begin position="22"/>
        <end position="26"/>
    </location>
    <ligand>
        <name>ADP</name>
        <dbReference type="ChEBI" id="CHEBI:456216"/>
        <note>allosteric activator; ligand shared between dimeric partners</note>
    </ligand>
</feature>
<feature type="binding site" description="in other chain" evidence="14">
    <location>
        <begin position="170"/>
        <end position="172"/>
    </location>
    <ligand>
        <name>substrate</name>
        <note>ligand shared between dimeric partners</note>
    </ligand>
</feature>